<dbReference type="PROSITE" id="PS50231">
    <property type="entry name" value="RICIN_B_LECTIN"/>
    <property type="match status" value="1"/>
</dbReference>
<protein>
    <submittedName>
        <fullName evidence="3">Ricin-type beta-trefoil lectin protein</fullName>
    </submittedName>
</protein>
<organism evidence="3 4">
    <name type="scientific">Paenibacillus methanolicus</name>
    <dbReference type="NCBI Taxonomy" id="582686"/>
    <lineage>
        <taxon>Bacteria</taxon>
        <taxon>Bacillati</taxon>
        <taxon>Bacillota</taxon>
        <taxon>Bacilli</taxon>
        <taxon>Bacillales</taxon>
        <taxon>Paenibacillaceae</taxon>
        <taxon>Paenibacillus</taxon>
    </lineage>
</organism>
<gene>
    <name evidence="3" type="ORF">BCM02_11038</name>
</gene>
<dbReference type="CDD" id="cd15482">
    <property type="entry name" value="Sialidase_non-viral"/>
    <property type="match status" value="1"/>
</dbReference>
<dbReference type="InterPro" id="IPR000772">
    <property type="entry name" value="Ricin_B_lectin"/>
</dbReference>
<dbReference type="AlphaFoldDB" id="A0A5S5BVT1"/>
<dbReference type="RefSeq" id="WP_148931762.1">
    <property type="nucleotide sequence ID" value="NZ_VNHS01000010.1"/>
</dbReference>
<evidence type="ECO:0000259" key="2">
    <source>
        <dbReference type="SMART" id="SM00458"/>
    </source>
</evidence>
<sequence length="505" mass="54334">MKNQGRKLSIMAALMCVILMLPLTASAFGASILYSPTGPCSRAYCVTYVKSVQTTSGKLLASFEDNSQPVATQNFPIYSSTNNGQTWSKTSAVPYTGPRQGWINWTNPFFYVLPQAIGNMPAGTILLAGIASPADLSATAVVLYKSTDDGQSWTYVSEVALGGGQWGSANPTPVWEPNLLVANNKLIVYYSDERDPANHAQKLVHQTSTNGVNWGAVVEDVALSDRNLRPGMPVVAKMANGQYIMTYEMVGLNGTPNNFKISSNPESWNPADAGTTIDYGGSPVIISLPNGRLAYSSYGSTDIRINVNNGVGAWTPVQTNMPRGYSRMLQYVAGTGKVLVMAVDGFWTSAPNTVYYGDVDLGYSAGPYYKLVNRKSGKVLDVYQANLQDGGSIVQWADNGGANQQWHVTDVGNGYKTMVNKNSGRALSINGTSTTDGAVAVQWVENSKNDQKWTLVPVGSYYKIQNLNSGKLLCVLGGATEDGGQVVQWSDTGSLDQQWQLIQIP</sequence>
<dbReference type="Proteomes" id="UP000323257">
    <property type="component" value="Unassembled WGS sequence"/>
</dbReference>
<feature type="chain" id="PRO_5024310883" evidence="1">
    <location>
        <begin position="28"/>
        <end position="505"/>
    </location>
</feature>
<keyword evidence="1" id="KW-0732">Signal</keyword>
<keyword evidence="4" id="KW-1185">Reference proteome</keyword>
<reference evidence="3 4" key="1">
    <citation type="submission" date="2019-07" db="EMBL/GenBank/DDBJ databases">
        <title>Genomic Encyclopedia of Type Strains, Phase III (KMG-III): the genomes of soil and plant-associated and newly described type strains.</title>
        <authorList>
            <person name="Whitman W."/>
        </authorList>
    </citation>
    <scope>NUCLEOTIDE SEQUENCE [LARGE SCALE GENOMIC DNA]</scope>
    <source>
        <strain evidence="3 4">BL24</strain>
    </source>
</reference>
<evidence type="ECO:0000313" key="3">
    <source>
        <dbReference type="EMBL" id="TYP71089.1"/>
    </source>
</evidence>
<dbReference type="SUPFAM" id="SSF50939">
    <property type="entry name" value="Sialidases"/>
    <property type="match status" value="1"/>
</dbReference>
<dbReference type="InterPro" id="IPR036278">
    <property type="entry name" value="Sialidase_sf"/>
</dbReference>
<dbReference type="InterPro" id="IPR035992">
    <property type="entry name" value="Ricin_B-like_lectins"/>
</dbReference>
<dbReference type="EMBL" id="VNHS01000010">
    <property type="protein sequence ID" value="TYP71089.1"/>
    <property type="molecule type" value="Genomic_DNA"/>
</dbReference>
<feature type="signal peptide" evidence="1">
    <location>
        <begin position="1"/>
        <end position="27"/>
    </location>
</feature>
<dbReference type="Gene3D" id="2.80.10.50">
    <property type="match status" value="1"/>
</dbReference>
<dbReference type="SMART" id="SM00458">
    <property type="entry name" value="RICIN"/>
    <property type="match status" value="1"/>
</dbReference>
<comment type="caution">
    <text evidence="3">The sequence shown here is derived from an EMBL/GenBank/DDBJ whole genome shotgun (WGS) entry which is preliminary data.</text>
</comment>
<accession>A0A5S5BVT1</accession>
<feature type="domain" description="Ricin B lectin" evidence="2">
    <location>
        <begin position="366"/>
        <end position="502"/>
    </location>
</feature>
<dbReference type="Pfam" id="PF14200">
    <property type="entry name" value="RicinB_lectin_2"/>
    <property type="match status" value="2"/>
</dbReference>
<dbReference type="PANTHER" id="PTHR38792:SF3">
    <property type="entry name" value="BNR_ASP-BOX REPEAT DOMAIN PROTEIN (AFU_ORTHOLOGUE AFUA_7G06430)-RELATED"/>
    <property type="match status" value="1"/>
</dbReference>
<evidence type="ECO:0000256" key="1">
    <source>
        <dbReference type="SAM" id="SignalP"/>
    </source>
</evidence>
<proteinExistence type="predicted"/>
<dbReference type="SUPFAM" id="SSF50370">
    <property type="entry name" value="Ricin B-like lectins"/>
    <property type="match status" value="1"/>
</dbReference>
<keyword evidence="3" id="KW-0430">Lectin</keyword>
<dbReference type="PANTHER" id="PTHR38792">
    <property type="entry name" value="BNR/ASP-BOX REPEAT DOMAIN PROTEIN (AFU_ORTHOLOGUE AFUA_7G06430)-RELATED"/>
    <property type="match status" value="1"/>
</dbReference>
<dbReference type="GO" id="GO:0030246">
    <property type="term" value="F:carbohydrate binding"/>
    <property type="evidence" value="ECO:0007669"/>
    <property type="project" value="UniProtKB-KW"/>
</dbReference>
<dbReference type="Gene3D" id="2.120.10.10">
    <property type="match status" value="1"/>
</dbReference>
<name>A0A5S5BVT1_9BACL</name>
<evidence type="ECO:0000313" key="4">
    <source>
        <dbReference type="Proteomes" id="UP000323257"/>
    </source>
</evidence>
<dbReference type="OrthoDB" id="142430at2"/>